<dbReference type="GO" id="GO:0005096">
    <property type="term" value="F:GTPase activator activity"/>
    <property type="evidence" value="ECO:0007669"/>
    <property type="project" value="InterPro"/>
</dbReference>
<feature type="region of interest" description="Disordered" evidence="1">
    <location>
        <begin position="310"/>
        <end position="332"/>
    </location>
</feature>
<dbReference type="InterPro" id="IPR001611">
    <property type="entry name" value="Leu-rich_rpt"/>
</dbReference>
<dbReference type="InterPro" id="IPR032675">
    <property type="entry name" value="LRR_dom_sf"/>
</dbReference>
<keyword evidence="5" id="KW-1185">Reference proteome</keyword>
<dbReference type="SUPFAM" id="SSF47473">
    <property type="entry name" value="EF-hand"/>
    <property type="match status" value="1"/>
</dbReference>
<dbReference type="GO" id="GO:0005829">
    <property type="term" value="C:cytosol"/>
    <property type="evidence" value="ECO:0007669"/>
    <property type="project" value="TreeGrafter"/>
</dbReference>
<feature type="region of interest" description="Disordered" evidence="1">
    <location>
        <begin position="19"/>
        <end position="120"/>
    </location>
</feature>
<dbReference type="OrthoDB" id="120976at2759"/>
<dbReference type="EMBL" id="CAMXCT010000113">
    <property type="protein sequence ID" value="CAI3974005.1"/>
    <property type="molecule type" value="Genomic_DNA"/>
</dbReference>
<accession>A0A9P1BJW5</accession>
<name>A0A9P1BJW5_9DINO</name>
<dbReference type="InterPro" id="IPR027038">
    <property type="entry name" value="RanGap"/>
</dbReference>
<dbReference type="InterPro" id="IPR011992">
    <property type="entry name" value="EF-hand-dom_pair"/>
</dbReference>
<sequence>MAAIWLKRRRELAYMMNASELQRSEEEAEAKADRIPKESSKVAAIRRQVYENSQTIDESDLEFLPKPTPPGSVASQQGSRPASQGALNVSEPSPHHTASEGAPTTPLPDMLSPASPGSVSMGIARRRSSVNLREPLPDTEGAVIDFLERRRVVATKTFVVKMWQKNRGILTGDIVIPAYDELHLITQVLRAPQPDESLIVSECRFLLEVEELASAIGWITTRENKALTGPGQWPKTSSARFKEWVTSLMKMEKTCREMERQARASTVRFKYLYSGMHPTTPRDFSFQHRVRVVDFWYEYHKDAWNTKHPGLKRKGSAGSMKVANPGSLPPQHHIKKQLSTRRMMSRSHTSLLRDAGSGAVCSLPPVDNATRERYLKLCNGLTATPLPIPFVIGETNDLDLAHLDLSDMELLAVAETLPTVDMVKKVDLHGNSLLSDKAVAQLLLRVLQPKLSSTLLELSIAGCTRAGPQSMERIVELVSDAFNLRRLDLSQVKIEHYKLLPLCDAISKGQTLSYVSLSGTGFGKGPSVFACACVTTLLQGHVAELDLSWNQFSAEIFSCLGETLAKRKMVKKLNICNCSGGCIDSLSTPVNFYLEQLQMDSALTSLDLSMSHMDYRSALVLEDALQNHKSLKHLQLSDNPLGPRGLRSVLRCVATETNGLKSFDTSGSYGGEEPSLLENEVFNMGDLPGSGSYNLQLHRPYHRALLRMLYRAAERFHLSPTEVFIVNSEEPFHHGTKKKDGTWEVPKEGEVSLSFNLERCLDSSMFKGLDRDFDSVIKRFYKATRHQLNEKKAVPVFARWHDLDGLQGQGVLLKALSSDFVLSLPDLRVFAATSQLAKPKCLVNLLPSILREPGWYYVAQGMYSTTTECVSCRTQLQQLINFRTGNPTGHYKLDLENRAELAVAEMLKLLDKWEVLMDKKLDRPDISAVANRSHARNVHYQGKPVQNKLLAFADWKLPTHDKLELDYCSSFGPPNFAKALAWPAFYELLGVAHNPLCDPAVKVQALKRQSDRFFLTSRQLRELIGIFESPVHRIELCVTFFNRIMDPENSKQYRGRLETFADLLTFSRRIGVARSFPYIQMEFEQFHLSLNFHDERVCMSTLLAISTREDPGYIRNPMYILPDGTIDPLKMGIPRSWEMLDRVPEGGTFKCTYVCAPTKRNFDHRRQLSRLYHFSDIKVPEKEIIWWTNSTEVPSEVIDLVLMIKDKKMDLNKVFDVIDGHDGNGEIGMGKLQQGLDELGWRAFKGPCQEHEVKEQYLAIFRCLNASGYGSMLKSDWNYLQEVLNDVEQSIKECLQYLLRISDNCWEEMWSKLDYLDEGSLDREQWLSALGRLGYFGPGDIAFRYVTVTAQATTEPPVLTATSLRSLEKVMNKFA</sequence>
<dbReference type="GO" id="GO:0006913">
    <property type="term" value="P:nucleocytoplasmic transport"/>
    <property type="evidence" value="ECO:0007669"/>
    <property type="project" value="TreeGrafter"/>
</dbReference>
<evidence type="ECO:0000313" key="5">
    <source>
        <dbReference type="Proteomes" id="UP001152797"/>
    </source>
</evidence>
<dbReference type="PANTHER" id="PTHR24113:SF15">
    <property type="entry name" value="NACHT DOMAIN-CONTAINING PROTEIN"/>
    <property type="match status" value="1"/>
</dbReference>
<feature type="compositionally biased region" description="Polar residues" evidence="1">
    <location>
        <begin position="73"/>
        <end position="91"/>
    </location>
</feature>
<dbReference type="SUPFAM" id="SSF52047">
    <property type="entry name" value="RNI-like"/>
    <property type="match status" value="1"/>
</dbReference>
<dbReference type="GO" id="GO:0005634">
    <property type="term" value="C:nucleus"/>
    <property type="evidence" value="ECO:0007669"/>
    <property type="project" value="TreeGrafter"/>
</dbReference>
<feature type="compositionally biased region" description="Basic and acidic residues" evidence="1">
    <location>
        <begin position="22"/>
        <end position="40"/>
    </location>
</feature>
<reference evidence="3" key="2">
    <citation type="submission" date="2024-04" db="EMBL/GenBank/DDBJ databases">
        <authorList>
            <person name="Chen Y."/>
            <person name="Shah S."/>
            <person name="Dougan E. K."/>
            <person name="Thang M."/>
            <person name="Chan C."/>
        </authorList>
    </citation>
    <scope>NUCLEOTIDE SEQUENCE [LARGE SCALE GENOMIC DNA]</scope>
</reference>
<dbReference type="Gene3D" id="3.80.10.10">
    <property type="entry name" value="Ribonuclease Inhibitor"/>
    <property type="match status" value="1"/>
</dbReference>
<gene>
    <name evidence="2" type="ORF">C1SCF055_LOCUS2445</name>
</gene>
<dbReference type="EMBL" id="CAMXCT020000113">
    <property type="protein sequence ID" value="CAL1127380.1"/>
    <property type="molecule type" value="Genomic_DNA"/>
</dbReference>
<organism evidence="2">
    <name type="scientific">Cladocopium goreaui</name>
    <dbReference type="NCBI Taxonomy" id="2562237"/>
    <lineage>
        <taxon>Eukaryota</taxon>
        <taxon>Sar</taxon>
        <taxon>Alveolata</taxon>
        <taxon>Dinophyceae</taxon>
        <taxon>Suessiales</taxon>
        <taxon>Symbiodiniaceae</taxon>
        <taxon>Cladocopium</taxon>
    </lineage>
</organism>
<reference evidence="2" key="1">
    <citation type="submission" date="2022-10" db="EMBL/GenBank/DDBJ databases">
        <authorList>
            <person name="Chen Y."/>
            <person name="Dougan E. K."/>
            <person name="Chan C."/>
            <person name="Rhodes N."/>
            <person name="Thang M."/>
        </authorList>
    </citation>
    <scope>NUCLEOTIDE SEQUENCE</scope>
</reference>
<evidence type="ECO:0000313" key="3">
    <source>
        <dbReference type="EMBL" id="CAL1127380.1"/>
    </source>
</evidence>
<dbReference type="Pfam" id="PF13516">
    <property type="entry name" value="LRR_6"/>
    <property type="match status" value="1"/>
</dbReference>
<proteinExistence type="predicted"/>
<evidence type="ECO:0000256" key="1">
    <source>
        <dbReference type="SAM" id="MobiDB-lite"/>
    </source>
</evidence>
<protein>
    <submittedName>
        <fullName evidence="4">Leucine-rich repeat-containing protein 74A (Leucine-rich repeat-containing protein 74)</fullName>
    </submittedName>
</protein>
<dbReference type="GO" id="GO:0048471">
    <property type="term" value="C:perinuclear region of cytoplasm"/>
    <property type="evidence" value="ECO:0007669"/>
    <property type="project" value="TreeGrafter"/>
</dbReference>
<dbReference type="PANTHER" id="PTHR24113">
    <property type="entry name" value="RAN GTPASE-ACTIVATING PROTEIN 1"/>
    <property type="match status" value="1"/>
</dbReference>
<evidence type="ECO:0000313" key="4">
    <source>
        <dbReference type="EMBL" id="CAL4761317.1"/>
    </source>
</evidence>
<evidence type="ECO:0000313" key="2">
    <source>
        <dbReference type="EMBL" id="CAI3974005.1"/>
    </source>
</evidence>
<comment type="caution">
    <text evidence="2">The sequence shown here is derived from an EMBL/GenBank/DDBJ whole genome shotgun (WGS) entry which is preliminary data.</text>
</comment>
<dbReference type="EMBL" id="CAMXCT030000113">
    <property type="protein sequence ID" value="CAL4761317.1"/>
    <property type="molecule type" value="Genomic_DNA"/>
</dbReference>
<dbReference type="Proteomes" id="UP001152797">
    <property type="component" value="Unassembled WGS sequence"/>
</dbReference>
<dbReference type="GO" id="GO:0031267">
    <property type="term" value="F:small GTPase binding"/>
    <property type="evidence" value="ECO:0007669"/>
    <property type="project" value="TreeGrafter"/>
</dbReference>